<dbReference type="PROSITE" id="PS51450">
    <property type="entry name" value="LRR"/>
    <property type="match status" value="1"/>
</dbReference>
<dbReference type="SUPFAM" id="SSF52058">
    <property type="entry name" value="L domain-like"/>
    <property type="match status" value="1"/>
</dbReference>
<protein>
    <submittedName>
        <fullName evidence="5">Leucine-rich repeat</fullName>
    </submittedName>
</protein>
<evidence type="ECO:0000259" key="4">
    <source>
        <dbReference type="PROSITE" id="PS50053"/>
    </source>
</evidence>
<dbReference type="InterPro" id="IPR032675">
    <property type="entry name" value="LRR_dom_sf"/>
</dbReference>
<dbReference type="SMART" id="SM00364">
    <property type="entry name" value="LRR_BAC"/>
    <property type="match status" value="6"/>
</dbReference>
<evidence type="ECO:0000256" key="1">
    <source>
        <dbReference type="ARBA" id="ARBA00022614"/>
    </source>
</evidence>
<dbReference type="Proteomes" id="UP001370490">
    <property type="component" value="Unassembled WGS sequence"/>
</dbReference>
<feature type="domain" description="Ubiquitin-like" evidence="4">
    <location>
        <begin position="28"/>
        <end position="99"/>
    </location>
</feature>
<dbReference type="InterPro" id="IPR055414">
    <property type="entry name" value="LRR_R13L4/SHOC2-like"/>
</dbReference>
<feature type="compositionally biased region" description="Gly residues" evidence="3">
    <location>
        <begin position="7"/>
        <end position="17"/>
    </location>
</feature>
<feature type="region of interest" description="Disordered" evidence="3">
    <location>
        <begin position="1"/>
        <end position="24"/>
    </location>
</feature>
<dbReference type="InterPro" id="IPR001611">
    <property type="entry name" value="Leu-rich_rpt"/>
</dbReference>
<dbReference type="Pfam" id="PF00560">
    <property type="entry name" value="LRR_1"/>
    <property type="match status" value="1"/>
</dbReference>
<keyword evidence="1" id="KW-0433">Leucine-rich repeat</keyword>
<keyword evidence="6" id="KW-1185">Reference proteome</keyword>
<dbReference type="CDD" id="cd17039">
    <property type="entry name" value="Ubl_ubiquitin_like"/>
    <property type="match status" value="1"/>
</dbReference>
<dbReference type="PANTHER" id="PTHR48051:SF1">
    <property type="entry name" value="RAS SUPPRESSOR PROTEIN 1"/>
    <property type="match status" value="1"/>
</dbReference>
<organism evidence="5 6">
    <name type="scientific">Dillenia turbinata</name>
    <dbReference type="NCBI Taxonomy" id="194707"/>
    <lineage>
        <taxon>Eukaryota</taxon>
        <taxon>Viridiplantae</taxon>
        <taxon>Streptophyta</taxon>
        <taxon>Embryophyta</taxon>
        <taxon>Tracheophyta</taxon>
        <taxon>Spermatophyta</taxon>
        <taxon>Magnoliopsida</taxon>
        <taxon>eudicotyledons</taxon>
        <taxon>Gunneridae</taxon>
        <taxon>Pentapetalae</taxon>
        <taxon>Dilleniales</taxon>
        <taxon>Dilleniaceae</taxon>
        <taxon>Dillenia</taxon>
    </lineage>
</organism>
<dbReference type="Gene3D" id="3.10.20.90">
    <property type="entry name" value="Phosphatidylinositol 3-kinase Catalytic Subunit, Chain A, domain 1"/>
    <property type="match status" value="1"/>
</dbReference>
<dbReference type="PROSITE" id="PS50053">
    <property type="entry name" value="UBIQUITIN_2"/>
    <property type="match status" value="1"/>
</dbReference>
<dbReference type="SMART" id="SM00369">
    <property type="entry name" value="LRR_TYP"/>
    <property type="match status" value="6"/>
</dbReference>
<dbReference type="EMBL" id="JBAMMX010000007">
    <property type="protein sequence ID" value="KAK6935691.1"/>
    <property type="molecule type" value="Genomic_DNA"/>
</dbReference>
<dbReference type="InterPro" id="IPR029071">
    <property type="entry name" value="Ubiquitin-like_domsf"/>
</dbReference>
<dbReference type="Gene3D" id="3.80.10.10">
    <property type="entry name" value="Ribonuclease Inhibitor"/>
    <property type="match status" value="2"/>
</dbReference>
<dbReference type="InterPro" id="IPR003591">
    <property type="entry name" value="Leu-rich_rpt_typical-subtyp"/>
</dbReference>
<gene>
    <name evidence="5" type="ORF">RJ641_032721</name>
</gene>
<sequence length="391" mass="42761">MENCENLGGGGGGGGGVSSDQRSSDSDIDVTIKFSGRSISLSLSQDSTIRDLKSLLQPLTNVLPRGQKLIFKGKVLIDDMSLRSSSVMNGSKIMLMASQGVHQGDGPIVKESPLRMNIRREAAAKPSVSEEQTIVFIQKKRVERWKATGIIALSQSNLKTMPDEVWDCGASARVLDVSNNKISSVPENIGFLTSLQKLSLSANYLCDGCISWEGLASLKSLKLLSLSQNNITALPSALGALTSLTNLDVSQNKLTYLPVEIGDLTQLEVLKASYNRLSTVPFSIGECSSLIEVDLSSNLLNKLPETIGKLQKLKALHLKSNGLKFLPTTIFKMCLHLSTLDLHGTEITTDQIRQLEGWEDFDERRRSKHQKQLDFHVEGDANFDEGADKNW</sequence>
<name>A0AAN8VTC4_9MAGN</name>
<dbReference type="InterPro" id="IPR050216">
    <property type="entry name" value="LRR_domain-containing"/>
</dbReference>
<reference evidence="5 6" key="1">
    <citation type="submission" date="2023-12" db="EMBL/GenBank/DDBJ databases">
        <title>A high-quality genome assembly for Dillenia turbinata (Dilleniales).</title>
        <authorList>
            <person name="Chanderbali A."/>
        </authorList>
    </citation>
    <scope>NUCLEOTIDE SEQUENCE [LARGE SCALE GENOMIC DNA]</scope>
    <source>
        <strain evidence="5">LSX21</strain>
        <tissue evidence="5">Leaf</tissue>
    </source>
</reference>
<dbReference type="Pfam" id="PF00240">
    <property type="entry name" value="ubiquitin"/>
    <property type="match status" value="1"/>
</dbReference>
<dbReference type="PANTHER" id="PTHR48051">
    <property type="match status" value="1"/>
</dbReference>
<accession>A0AAN8VTC4</accession>
<dbReference type="AlphaFoldDB" id="A0AAN8VTC4"/>
<dbReference type="GO" id="GO:0005737">
    <property type="term" value="C:cytoplasm"/>
    <property type="evidence" value="ECO:0007669"/>
    <property type="project" value="TreeGrafter"/>
</dbReference>
<dbReference type="Pfam" id="PF23598">
    <property type="entry name" value="LRR_14"/>
    <property type="match status" value="1"/>
</dbReference>
<evidence type="ECO:0000313" key="5">
    <source>
        <dbReference type="EMBL" id="KAK6935691.1"/>
    </source>
</evidence>
<keyword evidence="2" id="KW-0677">Repeat</keyword>
<dbReference type="SMART" id="SM00213">
    <property type="entry name" value="UBQ"/>
    <property type="match status" value="1"/>
</dbReference>
<evidence type="ECO:0000313" key="6">
    <source>
        <dbReference type="Proteomes" id="UP001370490"/>
    </source>
</evidence>
<dbReference type="SUPFAM" id="SSF54236">
    <property type="entry name" value="Ubiquitin-like"/>
    <property type="match status" value="1"/>
</dbReference>
<comment type="caution">
    <text evidence="5">The sequence shown here is derived from an EMBL/GenBank/DDBJ whole genome shotgun (WGS) entry which is preliminary data.</text>
</comment>
<evidence type="ECO:0000256" key="3">
    <source>
        <dbReference type="SAM" id="MobiDB-lite"/>
    </source>
</evidence>
<evidence type="ECO:0000256" key="2">
    <source>
        <dbReference type="ARBA" id="ARBA00022737"/>
    </source>
</evidence>
<proteinExistence type="predicted"/>
<dbReference type="InterPro" id="IPR000626">
    <property type="entry name" value="Ubiquitin-like_dom"/>
</dbReference>